<dbReference type="GO" id="GO:0046872">
    <property type="term" value="F:metal ion binding"/>
    <property type="evidence" value="ECO:0007669"/>
    <property type="project" value="UniProtKB-KW"/>
</dbReference>
<protein>
    <submittedName>
        <fullName evidence="6">ChbG/HpnK family deacetylase</fullName>
    </submittedName>
</protein>
<dbReference type="GO" id="GO:0016787">
    <property type="term" value="F:hydrolase activity"/>
    <property type="evidence" value="ECO:0007669"/>
    <property type="project" value="UniProtKB-KW"/>
</dbReference>
<dbReference type="Pfam" id="PF04794">
    <property type="entry name" value="YdjC"/>
    <property type="match status" value="1"/>
</dbReference>
<evidence type="ECO:0000256" key="1">
    <source>
        <dbReference type="ARBA" id="ARBA00001946"/>
    </source>
</evidence>
<keyword evidence="5" id="KW-0119">Carbohydrate metabolism</keyword>
<evidence type="ECO:0000256" key="5">
    <source>
        <dbReference type="ARBA" id="ARBA00023277"/>
    </source>
</evidence>
<accession>A0A7C3UYZ1</accession>
<evidence type="ECO:0000256" key="2">
    <source>
        <dbReference type="ARBA" id="ARBA00022723"/>
    </source>
</evidence>
<dbReference type="AlphaFoldDB" id="A0A7C3UYZ1"/>
<evidence type="ECO:0000313" key="6">
    <source>
        <dbReference type="EMBL" id="HGF35058.1"/>
    </source>
</evidence>
<keyword evidence="4" id="KW-0460">Magnesium</keyword>
<dbReference type="InterPro" id="IPR011330">
    <property type="entry name" value="Glyco_hydro/deAcase_b/a-brl"/>
</dbReference>
<dbReference type="Gene3D" id="3.20.20.370">
    <property type="entry name" value="Glycoside hydrolase/deacetylase"/>
    <property type="match status" value="1"/>
</dbReference>
<sequence length="298" mass="32781">MGAVKSPSAPASRRVMFTADDFGLSPALNHAVALAHRFGLLRNASLMAGGRAFSQAVALSRQLPGLCLGVHLTLIQGRAVLPPQALPRLVDSEGCFPRDPVRTGWRYFSETGLLPEIKREWRAQIEAVLGAGIEVWHLNGHLNLHLHPRLAPLAVELAREYHIPALRLARENWRTTLALAPDRPLPKAALGCIFAFLSRRARRLAEDAGLVVNDHLFGLTHDGRVTEDYLLGLVPCLEPGLTEVYSHPALAVDLVLKEAAPAYRRREEFAALVSVRVKNRLAKQGIEVTNFREAVLRA</sequence>
<keyword evidence="2" id="KW-0479">Metal-binding</keyword>
<proteinExistence type="predicted"/>
<evidence type="ECO:0000256" key="4">
    <source>
        <dbReference type="ARBA" id="ARBA00022842"/>
    </source>
</evidence>
<dbReference type="EMBL" id="DTMF01000289">
    <property type="protein sequence ID" value="HGF35058.1"/>
    <property type="molecule type" value="Genomic_DNA"/>
</dbReference>
<organism evidence="6">
    <name type="scientific">Desulfobacca acetoxidans</name>
    <dbReference type="NCBI Taxonomy" id="60893"/>
    <lineage>
        <taxon>Bacteria</taxon>
        <taxon>Pseudomonadati</taxon>
        <taxon>Thermodesulfobacteriota</taxon>
        <taxon>Desulfobaccia</taxon>
        <taxon>Desulfobaccales</taxon>
        <taxon>Desulfobaccaceae</taxon>
        <taxon>Desulfobacca</taxon>
    </lineage>
</organism>
<dbReference type="PANTHER" id="PTHR31609">
    <property type="entry name" value="YDJC DEACETYLASE FAMILY MEMBER"/>
    <property type="match status" value="1"/>
</dbReference>
<reference evidence="6" key="1">
    <citation type="journal article" date="2020" name="mSystems">
        <title>Genome- and Community-Level Interaction Insights into Carbon Utilization and Element Cycling Functions of Hydrothermarchaeota in Hydrothermal Sediment.</title>
        <authorList>
            <person name="Zhou Z."/>
            <person name="Liu Y."/>
            <person name="Xu W."/>
            <person name="Pan J."/>
            <person name="Luo Z.H."/>
            <person name="Li M."/>
        </authorList>
    </citation>
    <scope>NUCLEOTIDE SEQUENCE [LARGE SCALE GENOMIC DNA]</scope>
    <source>
        <strain evidence="6">SpSt-897</strain>
    </source>
</reference>
<gene>
    <name evidence="6" type="ORF">ENW96_11880</name>
</gene>
<comment type="cofactor">
    <cofactor evidence="1">
        <name>Mg(2+)</name>
        <dbReference type="ChEBI" id="CHEBI:18420"/>
    </cofactor>
</comment>
<dbReference type="NCBIfam" id="TIGR03473">
    <property type="entry name" value="HpnK"/>
    <property type="match status" value="1"/>
</dbReference>
<dbReference type="SUPFAM" id="SSF88713">
    <property type="entry name" value="Glycoside hydrolase/deacetylase"/>
    <property type="match status" value="1"/>
</dbReference>
<evidence type="ECO:0000256" key="3">
    <source>
        <dbReference type="ARBA" id="ARBA00022801"/>
    </source>
</evidence>
<dbReference type="InterPro" id="IPR017836">
    <property type="entry name" value="Hopanoid_biosynth-assoc_HpnK"/>
</dbReference>
<dbReference type="InterPro" id="IPR006879">
    <property type="entry name" value="YdjC-like"/>
</dbReference>
<name>A0A7C3UYZ1_9BACT</name>
<dbReference type="GO" id="GO:0019213">
    <property type="term" value="F:deacetylase activity"/>
    <property type="evidence" value="ECO:0007669"/>
    <property type="project" value="TreeGrafter"/>
</dbReference>
<dbReference type="PANTHER" id="PTHR31609:SF1">
    <property type="entry name" value="CARBOHYDRATE DEACETYLASE"/>
    <property type="match status" value="1"/>
</dbReference>
<comment type="caution">
    <text evidence="6">The sequence shown here is derived from an EMBL/GenBank/DDBJ whole genome shotgun (WGS) entry which is preliminary data.</text>
</comment>
<dbReference type="GO" id="GO:0005975">
    <property type="term" value="P:carbohydrate metabolic process"/>
    <property type="evidence" value="ECO:0007669"/>
    <property type="project" value="InterPro"/>
</dbReference>
<keyword evidence="3" id="KW-0378">Hydrolase</keyword>